<comment type="caution">
    <text evidence="1">The sequence shown here is derived from an EMBL/GenBank/DDBJ whole genome shotgun (WGS) entry which is preliminary data.</text>
</comment>
<name>A0AAV7RPV0_PLEWA</name>
<protein>
    <submittedName>
        <fullName evidence="1">Uncharacterized protein</fullName>
    </submittedName>
</protein>
<proteinExistence type="predicted"/>
<reference evidence="1" key="1">
    <citation type="journal article" date="2022" name="bioRxiv">
        <title>Sequencing and chromosome-scale assembly of the giantPleurodeles waltlgenome.</title>
        <authorList>
            <person name="Brown T."/>
            <person name="Elewa A."/>
            <person name="Iarovenko S."/>
            <person name="Subramanian E."/>
            <person name="Araus A.J."/>
            <person name="Petzold A."/>
            <person name="Susuki M."/>
            <person name="Suzuki K.-i.T."/>
            <person name="Hayashi T."/>
            <person name="Toyoda A."/>
            <person name="Oliveira C."/>
            <person name="Osipova E."/>
            <person name="Leigh N.D."/>
            <person name="Simon A."/>
            <person name="Yun M.H."/>
        </authorList>
    </citation>
    <scope>NUCLEOTIDE SEQUENCE</scope>
    <source>
        <strain evidence="1">20211129_DDA</strain>
        <tissue evidence="1">Liver</tissue>
    </source>
</reference>
<evidence type="ECO:0000313" key="1">
    <source>
        <dbReference type="EMBL" id="KAJ1153535.1"/>
    </source>
</evidence>
<accession>A0AAV7RPV0</accession>
<evidence type="ECO:0000313" key="2">
    <source>
        <dbReference type="Proteomes" id="UP001066276"/>
    </source>
</evidence>
<dbReference type="AlphaFoldDB" id="A0AAV7RPV0"/>
<dbReference type="Proteomes" id="UP001066276">
    <property type="component" value="Chromosome 5"/>
</dbReference>
<gene>
    <name evidence="1" type="ORF">NDU88_006294</name>
</gene>
<keyword evidence="2" id="KW-1185">Reference proteome</keyword>
<dbReference type="EMBL" id="JANPWB010000009">
    <property type="protein sequence ID" value="KAJ1153535.1"/>
    <property type="molecule type" value="Genomic_DNA"/>
</dbReference>
<organism evidence="1 2">
    <name type="scientific">Pleurodeles waltl</name>
    <name type="common">Iberian ribbed newt</name>
    <dbReference type="NCBI Taxonomy" id="8319"/>
    <lineage>
        <taxon>Eukaryota</taxon>
        <taxon>Metazoa</taxon>
        <taxon>Chordata</taxon>
        <taxon>Craniata</taxon>
        <taxon>Vertebrata</taxon>
        <taxon>Euteleostomi</taxon>
        <taxon>Amphibia</taxon>
        <taxon>Batrachia</taxon>
        <taxon>Caudata</taxon>
        <taxon>Salamandroidea</taxon>
        <taxon>Salamandridae</taxon>
        <taxon>Pleurodelinae</taxon>
        <taxon>Pleurodeles</taxon>
    </lineage>
</organism>
<sequence>MNTMSECIDKHAEHVDIEERRMSETEDKQVSISVTQKQFEKALTSLQTKSNDLEAPSRRNILHIVCLLESTNVGKMETFVKTY</sequence>